<evidence type="ECO:0000256" key="3">
    <source>
        <dbReference type="ARBA" id="ARBA00022475"/>
    </source>
</evidence>
<feature type="transmembrane region" description="Helical" evidence="8">
    <location>
        <begin position="91"/>
        <end position="109"/>
    </location>
</feature>
<feature type="transmembrane region" description="Helical" evidence="8">
    <location>
        <begin position="69"/>
        <end position="85"/>
    </location>
</feature>
<feature type="transmembrane region" description="Helical" evidence="8">
    <location>
        <begin position="39"/>
        <end position="57"/>
    </location>
</feature>
<name>A0A9X2BVP2_9PROT</name>
<dbReference type="PANTHER" id="PTHR23522">
    <property type="entry name" value="BLL5896 PROTEIN"/>
    <property type="match status" value="1"/>
</dbReference>
<evidence type="ECO:0000259" key="9">
    <source>
        <dbReference type="Pfam" id="PF12832"/>
    </source>
</evidence>
<evidence type="ECO:0000313" key="10">
    <source>
        <dbReference type="EMBL" id="MCK8785261.1"/>
    </source>
</evidence>
<reference evidence="10" key="1">
    <citation type="submission" date="2022-04" db="EMBL/GenBank/DDBJ databases">
        <title>Roseomonas acroporae sp. nov., isolated from coral Acropora digitifera.</title>
        <authorList>
            <person name="Sun H."/>
        </authorList>
    </citation>
    <scope>NUCLEOTIDE SEQUENCE</scope>
    <source>
        <strain evidence="10">NAR14</strain>
    </source>
</reference>
<feature type="transmembrane region" description="Helical" evidence="8">
    <location>
        <begin position="304"/>
        <end position="321"/>
    </location>
</feature>
<feature type="transmembrane region" description="Helical" evidence="8">
    <location>
        <begin position="156"/>
        <end position="176"/>
    </location>
</feature>
<gene>
    <name evidence="10" type="ORF">M0638_12785</name>
</gene>
<dbReference type="Proteomes" id="UP001139516">
    <property type="component" value="Unassembled WGS sequence"/>
</dbReference>
<evidence type="ECO:0000256" key="5">
    <source>
        <dbReference type="ARBA" id="ARBA00022692"/>
    </source>
</evidence>
<dbReference type="RefSeq" id="WP_248667385.1">
    <property type="nucleotide sequence ID" value="NZ_JALPRX010000054.1"/>
</dbReference>
<evidence type="ECO:0000256" key="6">
    <source>
        <dbReference type="ARBA" id="ARBA00022989"/>
    </source>
</evidence>
<dbReference type="SUPFAM" id="SSF103473">
    <property type="entry name" value="MFS general substrate transporter"/>
    <property type="match status" value="1"/>
</dbReference>
<dbReference type="PIRSF" id="PIRSF004925">
    <property type="entry name" value="HcaT"/>
    <property type="match status" value="1"/>
</dbReference>
<evidence type="ECO:0000256" key="7">
    <source>
        <dbReference type="ARBA" id="ARBA00023136"/>
    </source>
</evidence>
<dbReference type="Pfam" id="PF12832">
    <property type="entry name" value="MFS_1_like"/>
    <property type="match status" value="1"/>
</dbReference>
<dbReference type="InterPro" id="IPR026032">
    <property type="entry name" value="HcaT-like"/>
</dbReference>
<keyword evidence="7 8" id="KW-0472">Membrane</keyword>
<keyword evidence="11" id="KW-1185">Reference proteome</keyword>
<dbReference type="PANTHER" id="PTHR23522:SF10">
    <property type="entry name" value="3-PHENYLPROPIONIC ACID TRANSPORTER-RELATED"/>
    <property type="match status" value="1"/>
</dbReference>
<dbReference type="Gene3D" id="1.20.1250.20">
    <property type="entry name" value="MFS general substrate transporter like domains"/>
    <property type="match status" value="2"/>
</dbReference>
<evidence type="ECO:0000256" key="4">
    <source>
        <dbReference type="ARBA" id="ARBA00022519"/>
    </source>
</evidence>
<dbReference type="GO" id="GO:0030395">
    <property type="term" value="F:lactose binding"/>
    <property type="evidence" value="ECO:0007669"/>
    <property type="project" value="TreeGrafter"/>
</dbReference>
<feature type="transmembrane region" description="Helical" evidence="8">
    <location>
        <begin position="263"/>
        <end position="284"/>
    </location>
</feature>
<proteinExistence type="predicted"/>
<protein>
    <submittedName>
        <fullName evidence="10">MFS transporter</fullName>
    </submittedName>
</protein>
<evidence type="ECO:0000256" key="2">
    <source>
        <dbReference type="ARBA" id="ARBA00022448"/>
    </source>
</evidence>
<dbReference type="EMBL" id="JALPRX010000054">
    <property type="protein sequence ID" value="MCK8785261.1"/>
    <property type="molecule type" value="Genomic_DNA"/>
</dbReference>
<feature type="transmembrane region" description="Helical" evidence="8">
    <location>
        <begin position="328"/>
        <end position="347"/>
    </location>
</feature>
<dbReference type="AlphaFoldDB" id="A0A9X2BVP2"/>
<dbReference type="NCBIfam" id="NF037955">
    <property type="entry name" value="mfs"/>
    <property type="match status" value="1"/>
</dbReference>
<comment type="caution">
    <text evidence="10">The sequence shown here is derived from an EMBL/GenBank/DDBJ whole genome shotgun (WGS) entry which is preliminary data.</text>
</comment>
<dbReference type="InterPro" id="IPR036259">
    <property type="entry name" value="MFS_trans_sf"/>
</dbReference>
<keyword evidence="4" id="KW-0997">Cell inner membrane</keyword>
<organism evidence="10 11">
    <name type="scientific">Roseomonas acroporae</name>
    <dbReference type="NCBI Taxonomy" id="2937791"/>
    <lineage>
        <taxon>Bacteria</taxon>
        <taxon>Pseudomonadati</taxon>
        <taxon>Pseudomonadota</taxon>
        <taxon>Alphaproteobacteria</taxon>
        <taxon>Acetobacterales</taxon>
        <taxon>Roseomonadaceae</taxon>
        <taxon>Roseomonas</taxon>
    </lineage>
</organism>
<feature type="transmembrane region" description="Helical" evidence="8">
    <location>
        <begin position="235"/>
        <end position="256"/>
    </location>
</feature>
<dbReference type="GO" id="GO:0005886">
    <property type="term" value="C:plasma membrane"/>
    <property type="evidence" value="ECO:0007669"/>
    <property type="project" value="UniProtKB-SubCell"/>
</dbReference>
<comment type="subcellular location">
    <subcellularLocation>
        <location evidence="1">Cell inner membrane</location>
        <topology evidence="1">Multi-pass membrane protein</topology>
    </subcellularLocation>
</comment>
<feature type="transmembrane region" description="Helical" evidence="8">
    <location>
        <begin position="353"/>
        <end position="374"/>
    </location>
</feature>
<keyword evidence="5 8" id="KW-0812">Transmembrane</keyword>
<feature type="transmembrane region" description="Helical" evidence="8">
    <location>
        <begin position="130"/>
        <end position="150"/>
    </location>
</feature>
<feature type="transmembrane region" description="Helical" evidence="8">
    <location>
        <begin position="201"/>
        <end position="223"/>
    </location>
</feature>
<dbReference type="GO" id="GO:0015528">
    <property type="term" value="F:lactose:proton symporter activity"/>
    <property type="evidence" value="ECO:0007669"/>
    <property type="project" value="TreeGrafter"/>
</dbReference>
<keyword evidence="3" id="KW-1003">Cell membrane</keyword>
<keyword evidence="6 8" id="KW-1133">Transmembrane helix</keyword>
<keyword evidence="2" id="KW-0813">Transport</keyword>
<feature type="domain" description="Major facilitator superfamily associated" evidence="9">
    <location>
        <begin position="7"/>
        <end position="351"/>
    </location>
</feature>
<dbReference type="InterPro" id="IPR024989">
    <property type="entry name" value="MFS_assoc_dom"/>
</dbReference>
<accession>A0A9X2BVP2</accession>
<evidence type="ECO:0000256" key="8">
    <source>
        <dbReference type="SAM" id="Phobius"/>
    </source>
</evidence>
<evidence type="ECO:0000313" key="11">
    <source>
        <dbReference type="Proteomes" id="UP001139516"/>
    </source>
</evidence>
<evidence type="ECO:0000256" key="1">
    <source>
        <dbReference type="ARBA" id="ARBA00004429"/>
    </source>
</evidence>
<sequence length="381" mass="38421">MRLPTRFALLYAALFGAVGVAQPFLPAYLAALGVTAQGIAALLAAASAVRLLAGPLAGRVADATGDPRGVLLASAAIATLTATAYGLAAGFWALLAVAVLHGIVSAPLIPMSDMLTLRVARREGFDYGRVRAAGSVAFILCTVAAGWAVQLAGIGIVVWLIAGGMALVALCALLLPRERVEARSGRAGFAAVLRLPGFRRLLLLSALIQGSHALYYGFGALHWQSLGLSPALIGLLWGEGVVLEVILFVFGAPLVARLGPRGLSLLAAAAGVLRWSITAVTGWLPALVLAQALHGLTFGAQHLAAMRLLAGGVPAPLAATAQTLHASLGVGLASGVLTLLCGPLYAWLGGGAFWAMAALCAAAVPAALGVRAGAAAGRPTP</sequence>